<dbReference type="GO" id="GO:0004672">
    <property type="term" value="F:protein kinase activity"/>
    <property type="evidence" value="ECO:0007669"/>
    <property type="project" value="InterPro"/>
</dbReference>
<dbReference type="PROSITE" id="PS50011">
    <property type="entry name" value="PROTEIN_KINASE_DOM"/>
    <property type="match status" value="1"/>
</dbReference>
<dbReference type="InterPro" id="IPR011009">
    <property type="entry name" value="Kinase-like_dom_sf"/>
</dbReference>
<dbReference type="Proteomes" id="UP000070700">
    <property type="component" value="Unassembled WGS sequence"/>
</dbReference>
<evidence type="ECO:0000313" key="2">
    <source>
        <dbReference type="EMBL" id="KUJ06184.1"/>
    </source>
</evidence>
<accession>A0A132B2Q0</accession>
<dbReference type="GeneID" id="28833127"/>
<dbReference type="InterPro" id="IPR051678">
    <property type="entry name" value="AGP_Transferase"/>
</dbReference>
<organism evidence="2 3">
    <name type="scientific">Mollisia scopiformis</name>
    <name type="common">Conifer needle endophyte fungus</name>
    <name type="synonym">Phialocephala scopiformis</name>
    <dbReference type="NCBI Taxonomy" id="149040"/>
    <lineage>
        <taxon>Eukaryota</taxon>
        <taxon>Fungi</taxon>
        <taxon>Dikarya</taxon>
        <taxon>Ascomycota</taxon>
        <taxon>Pezizomycotina</taxon>
        <taxon>Leotiomycetes</taxon>
        <taxon>Helotiales</taxon>
        <taxon>Mollisiaceae</taxon>
        <taxon>Mollisia</taxon>
    </lineage>
</organism>
<protein>
    <recommendedName>
        <fullName evidence="1">Protein kinase domain-containing protein</fullName>
    </recommendedName>
</protein>
<sequence length="395" mass="43991">MAPSVEGFHPENIPSIVTGFRNDGTSASFCFGTADRPLSGKECVIYAVQFPDAATWAVRVPVHVSHLPPESITNFVETEVSILKRLQTSEFSRSPRLLGYNSGFDNPIEFPYLVLSWFEGTQLEWSDTIPPQRESRNKIIRQIVDIILELADCTKELRTGTSASKYLIEIIDRKIVRASNGQMPELQLRDCFIQRALVSRVVHPALENSPFLISHEDLAPQNIIVDSEYNIKGIIDWGFARLLPLQFAVGFPRFLAIEPVEIDAPTPPNVVSSSSAFLQPSPVLQIDRQNFISYLSSRSPLVEPSTPSRAISLAQSIKLVLSASDVDWRRLLFEAASSKGLHRWMAKRSWLLHSTGSKWSTCGSSLVEEVDGFLTGKIGQKSGLSWEILVDAIKI</sequence>
<dbReference type="InterPro" id="IPR002575">
    <property type="entry name" value="Aminoglycoside_PTrfase"/>
</dbReference>
<feature type="domain" description="Protein kinase" evidence="1">
    <location>
        <begin position="31"/>
        <end position="345"/>
    </location>
</feature>
<name>A0A132B2Q0_MOLSC</name>
<dbReference type="KEGG" id="psco:LY89DRAFT_790700"/>
<dbReference type="RefSeq" id="XP_018060539.1">
    <property type="nucleotide sequence ID" value="XM_018223401.1"/>
</dbReference>
<evidence type="ECO:0000313" key="3">
    <source>
        <dbReference type="Proteomes" id="UP000070700"/>
    </source>
</evidence>
<evidence type="ECO:0000259" key="1">
    <source>
        <dbReference type="PROSITE" id="PS50011"/>
    </source>
</evidence>
<dbReference type="InParanoid" id="A0A132B2Q0"/>
<dbReference type="GO" id="GO:0005524">
    <property type="term" value="F:ATP binding"/>
    <property type="evidence" value="ECO:0007669"/>
    <property type="project" value="InterPro"/>
</dbReference>
<dbReference type="PANTHER" id="PTHR21310">
    <property type="entry name" value="AMINOGLYCOSIDE PHOSPHOTRANSFERASE-RELATED-RELATED"/>
    <property type="match status" value="1"/>
</dbReference>
<gene>
    <name evidence="2" type="ORF">LY89DRAFT_790700</name>
</gene>
<reference evidence="2 3" key="1">
    <citation type="submission" date="2015-10" db="EMBL/GenBank/DDBJ databases">
        <title>Full genome of DAOMC 229536 Phialocephala scopiformis, a fungal endophyte of spruce producing the potent anti-insectan compound rugulosin.</title>
        <authorList>
            <consortium name="DOE Joint Genome Institute"/>
            <person name="Walker A.K."/>
            <person name="Frasz S.L."/>
            <person name="Seifert K.A."/>
            <person name="Miller J.D."/>
            <person name="Mondo S.J."/>
            <person name="Labutti K."/>
            <person name="Lipzen A."/>
            <person name="Dockter R."/>
            <person name="Kennedy M."/>
            <person name="Grigoriev I.V."/>
            <person name="Spatafora J.W."/>
        </authorList>
    </citation>
    <scope>NUCLEOTIDE SEQUENCE [LARGE SCALE GENOMIC DNA]</scope>
    <source>
        <strain evidence="2 3">CBS 120377</strain>
    </source>
</reference>
<proteinExistence type="predicted"/>
<dbReference type="Pfam" id="PF01636">
    <property type="entry name" value="APH"/>
    <property type="match status" value="1"/>
</dbReference>
<dbReference type="Gene3D" id="3.90.1200.10">
    <property type="match status" value="1"/>
</dbReference>
<dbReference type="InterPro" id="IPR000719">
    <property type="entry name" value="Prot_kinase_dom"/>
</dbReference>
<dbReference type="SUPFAM" id="SSF56112">
    <property type="entry name" value="Protein kinase-like (PK-like)"/>
    <property type="match status" value="1"/>
</dbReference>
<dbReference type="PANTHER" id="PTHR21310:SF37">
    <property type="entry name" value="AMINOGLYCOSIDE PHOSPHOTRANSFERASE DOMAIN-CONTAINING PROTEIN"/>
    <property type="match status" value="1"/>
</dbReference>
<keyword evidence="3" id="KW-1185">Reference proteome</keyword>
<dbReference type="AlphaFoldDB" id="A0A132B2Q0"/>
<dbReference type="OrthoDB" id="3473881at2759"/>
<dbReference type="EMBL" id="KQ947452">
    <property type="protein sequence ID" value="KUJ06184.1"/>
    <property type="molecule type" value="Genomic_DNA"/>
</dbReference>